<reference evidence="3" key="1">
    <citation type="submission" date="2017-10" db="EMBL/GenBank/DDBJ databases">
        <authorList>
            <person name="Skurnik M."/>
        </authorList>
    </citation>
    <scope>NUCLEOTIDE SEQUENCE [LARGE SCALE GENOMIC DNA]</scope>
</reference>
<evidence type="ECO:0000313" key="2">
    <source>
        <dbReference type="EMBL" id="VUE36347.1"/>
    </source>
</evidence>
<evidence type="ECO:0000313" key="1">
    <source>
        <dbReference type="EMBL" id="SOK58578.1"/>
    </source>
</evidence>
<dbReference type="Proteomes" id="UP000240931">
    <property type="component" value="Segment"/>
</dbReference>
<dbReference type="Proteomes" id="UP000317227">
    <property type="component" value="Segment"/>
</dbReference>
<dbReference type="EMBL" id="LR596615">
    <property type="protein sequence ID" value="VUE36347.1"/>
    <property type="molecule type" value="Genomic_DNA"/>
</dbReference>
<dbReference type="EMBL" id="LT960551">
    <property type="protein sequence ID" value="SOK58578.1"/>
    <property type="molecule type" value="Genomic_DNA"/>
</dbReference>
<keyword evidence="3" id="KW-1185">Reference proteome</keyword>
<proteinExistence type="predicted"/>
<protein>
    <submittedName>
        <fullName evidence="1">Uncharacterized protein</fullName>
    </submittedName>
</protein>
<dbReference type="KEGG" id="vg:40100719"/>
<gene>
    <name evidence="1" type="primary">g301</name>
</gene>
<evidence type="ECO:0000313" key="3">
    <source>
        <dbReference type="Proteomes" id="UP000240931"/>
    </source>
</evidence>
<name>A0A2C9CYY8_9CAUD</name>
<sequence length="64" mass="7174">MDFQNDSIDVFEFDQEWIYTITFIGGSQITGAVIKAYENGIVLNCGTHVPTASILYFKPLSLIQ</sequence>
<dbReference type="RefSeq" id="YP_009623911.1">
    <property type="nucleotide sequence ID" value="NC_042116.1"/>
</dbReference>
<accession>A0A2C9CYY8</accession>
<reference evidence="2 4" key="3">
    <citation type="submission" date="2019-06" db="EMBL/GenBank/DDBJ databases">
        <authorList>
            <person name="Bower L."/>
            <person name="Leinonen R."/>
        </authorList>
    </citation>
    <scope>NUCLEOTIDE SEQUENCE [LARGE SCALE GENOMIC DNA]</scope>
</reference>
<evidence type="ECO:0000313" key="4">
    <source>
        <dbReference type="Proteomes" id="UP000317227"/>
    </source>
</evidence>
<dbReference type="GeneID" id="40100719"/>
<organism evidence="1 3">
    <name type="scientific">Yersinia phage fHe-Yen9-04</name>
    <dbReference type="NCBI Taxonomy" id="2052742"/>
    <lineage>
        <taxon>Viruses</taxon>
        <taxon>Duplodnaviria</taxon>
        <taxon>Heunggongvirae</taxon>
        <taxon>Uroviricota</taxon>
        <taxon>Caudoviricetes</taxon>
        <taxon>Eneladusvirus</taxon>
        <taxon>Eneladusvirus Yen904</taxon>
    </lineage>
</organism>
<dbReference type="OrthoDB" id="39239at10239"/>
<reference evidence="1" key="2">
    <citation type="submission" date="2017-10" db="EMBL/GenBank/DDBJ databases">
        <authorList>
            <person name="Banno H."/>
            <person name="Chua N.-H."/>
        </authorList>
    </citation>
    <scope>NUCLEOTIDE SEQUENCE [LARGE SCALE GENOMIC DNA]</scope>
</reference>